<organism evidence="8 9">
    <name type="scientific">Candidatus Coatesbacteria bacterium RBG_13_66_14</name>
    <dbReference type="NCBI Taxonomy" id="1817816"/>
    <lineage>
        <taxon>Bacteria</taxon>
        <taxon>Candidatus Coatesiibacteriota</taxon>
    </lineage>
</organism>
<dbReference type="GO" id="GO:0032993">
    <property type="term" value="C:protein-DNA complex"/>
    <property type="evidence" value="ECO:0007669"/>
    <property type="project" value="TreeGrafter"/>
</dbReference>
<dbReference type="InterPro" id="IPR039420">
    <property type="entry name" value="WalR-like"/>
</dbReference>
<dbReference type="PANTHER" id="PTHR48111">
    <property type="entry name" value="REGULATOR OF RPOS"/>
    <property type="match status" value="1"/>
</dbReference>
<dbReference type="SUPFAM" id="SSF52172">
    <property type="entry name" value="CheY-like"/>
    <property type="match status" value="1"/>
</dbReference>
<evidence type="ECO:0000256" key="3">
    <source>
        <dbReference type="ARBA" id="ARBA00023015"/>
    </source>
</evidence>
<comment type="caution">
    <text evidence="8">The sequence shown here is derived from an EMBL/GenBank/DDBJ whole genome shotgun (WGS) entry which is preliminary data.</text>
</comment>
<dbReference type="GO" id="GO:0000976">
    <property type="term" value="F:transcription cis-regulatory region binding"/>
    <property type="evidence" value="ECO:0007669"/>
    <property type="project" value="TreeGrafter"/>
</dbReference>
<evidence type="ECO:0000259" key="7">
    <source>
        <dbReference type="PROSITE" id="PS50110"/>
    </source>
</evidence>
<name>A0A1F5F2Q8_9BACT</name>
<reference evidence="8 9" key="1">
    <citation type="journal article" date="2016" name="Nat. Commun.">
        <title>Thousands of microbial genomes shed light on interconnected biogeochemical processes in an aquifer system.</title>
        <authorList>
            <person name="Anantharaman K."/>
            <person name="Brown C.T."/>
            <person name="Hug L.A."/>
            <person name="Sharon I."/>
            <person name="Castelle C.J."/>
            <person name="Probst A.J."/>
            <person name="Thomas B.C."/>
            <person name="Singh A."/>
            <person name="Wilkins M.J."/>
            <person name="Karaoz U."/>
            <person name="Brodie E.L."/>
            <person name="Williams K.H."/>
            <person name="Hubbard S.S."/>
            <person name="Banfield J.F."/>
        </authorList>
    </citation>
    <scope>NUCLEOTIDE SEQUENCE [LARGE SCALE GENOMIC DNA]</scope>
</reference>
<dbReference type="GO" id="GO:0005829">
    <property type="term" value="C:cytosol"/>
    <property type="evidence" value="ECO:0007669"/>
    <property type="project" value="TreeGrafter"/>
</dbReference>
<gene>
    <name evidence="8" type="ORF">A2Y64_04070</name>
</gene>
<evidence type="ECO:0000256" key="5">
    <source>
        <dbReference type="ARBA" id="ARBA00023163"/>
    </source>
</evidence>
<sequence>MRNMKTEATRVTPRRTERSELRPRRTVLIIDDEENLLEPLTLGLGQLSPDFSYTATSDPVEGMVLLDRNPVDVLVTDMIMPYVTGLDIIEQVVNHFPQTACILMTAYGSPDIEIVLDEYSVSYVEKPLDLDVLHRMIVNLTREPKAVADLSGVTLPTFARVLASKELTCRVDIECGEKRKGTLFFSRGELFHARLGSLSPEAAAVAMLTCEKARITIHQFKRPLRRKIHRSMEEILHVKMGEEEEPFASIGGSDYLDPAENGYTNTQNLIGLLSAGVTLKYNLLQRKS</sequence>
<dbReference type="PANTHER" id="PTHR48111:SF1">
    <property type="entry name" value="TWO-COMPONENT RESPONSE REGULATOR ORR33"/>
    <property type="match status" value="1"/>
</dbReference>
<feature type="domain" description="Response regulatory" evidence="7">
    <location>
        <begin position="26"/>
        <end position="141"/>
    </location>
</feature>
<keyword evidence="5" id="KW-0804">Transcription</keyword>
<dbReference type="Gene3D" id="3.40.50.2300">
    <property type="match status" value="1"/>
</dbReference>
<dbReference type="Pfam" id="PF00072">
    <property type="entry name" value="Response_reg"/>
    <property type="match status" value="1"/>
</dbReference>
<evidence type="ECO:0000256" key="4">
    <source>
        <dbReference type="ARBA" id="ARBA00023125"/>
    </source>
</evidence>
<dbReference type="SMART" id="SM00448">
    <property type="entry name" value="REC"/>
    <property type="match status" value="1"/>
</dbReference>
<dbReference type="GO" id="GO:0006355">
    <property type="term" value="P:regulation of DNA-templated transcription"/>
    <property type="evidence" value="ECO:0007669"/>
    <property type="project" value="TreeGrafter"/>
</dbReference>
<dbReference type="PROSITE" id="PS50110">
    <property type="entry name" value="RESPONSE_REGULATORY"/>
    <property type="match status" value="1"/>
</dbReference>
<dbReference type="AlphaFoldDB" id="A0A1F5F2Q8"/>
<keyword evidence="4" id="KW-0238">DNA-binding</keyword>
<evidence type="ECO:0000313" key="9">
    <source>
        <dbReference type="Proteomes" id="UP000177187"/>
    </source>
</evidence>
<keyword evidence="3" id="KW-0805">Transcription regulation</keyword>
<dbReference type="STRING" id="1817816.A2Y64_04070"/>
<dbReference type="EMBL" id="MFAF01000110">
    <property type="protein sequence ID" value="OGD73957.1"/>
    <property type="molecule type" value="Genomic_DNA"/>
</dbReference>
<proteinExistence type="predicted"/>
<protein>
    <recommendedName>
        <fullName evidence="7">Response regulatory domain-containing protein</fullName>
    </recommendedName>
</protein>
<accession>A0A1F5F2Q8</accession>
<dbReference type="GO" id="GO:0000156">
    <property type="term" value="F:phosphorelay response regulator activity"/>
    <property type="evidence" value="ECO:0007669"/>
    <property type="project" value="TreeGrafter"/>
</dbReference>
<evidence type="ECO:0000256" key="6">
    <source>
        <dbReference type="PROSITE-ProRule" id="PRU00169"/>
    </source>
</evidence>
<dbReference type="InterPro" id="IPR011006">
    <property type="entry name" value="CheY-like_superfamily"/>
</dbReference>
<dbReference type="InterPro" id="IPR001789">
    <property type="entry name" value="Sig_transdc_resp-reg_receiver"/>
</dbReference>
<keyword evidence="1 6" id="KW-0597">Phosphoprotein</keyword>
<feature type="modified residue" description="4-aspartylphosphate" evidence="6">
    <location>
        <position position="77"/>
    </location>
</feature>
<dbReference type="Proteomes" id="UP000177187">
    <property type="component" value="Unassembled WGS sequence"/>
</dbReference>
<keyword evidence="2" id="KW-0902">Two-component regulatory system</keyword>
<evidence type="ECO:0000313" key="8">
    <source>
        <dbReference type="EMBL" id="OGD73957.1"/>
    </source>
</evidence>
<evidence type="ECO:0000256" key="2">
    <source>
        <dbReference type="ARBA" id="ARBA00023012"/>
    </source>
</evidence>
<evidence type="ECO:0000256" key="1">
    <source>
        <dbReference type="ARBA" id="ARBA00022553"/>
    </source>
</evidence>